<dbReference type="Gene3D" id="1.10.1280.10">
    <property type="entry name" value="Di-copper center containing domain from catechol oxidase"/>
    <property type="match status" value="1"/>
</dbReference>
<feature type="chain" id="PRO_5046183797" description="Tyrosinase copper-binding domain-containing protein" evidence="3">
    <location>
        <begin position="19"/>
        <end position="406"/>
    </location>
</feature>
<evidence type="ECO:0000259" key="4">
    <source>
        <dbReference type="PROSITE" id="PS00498"/>
    </source>
</evidence>
<dbReference type="RefSeq" id="XP_062762282.1">
    <property type="nucleotide sequence ID" value="XM_062915078.1"/>
</dbReference>
<dbReference type="PANTHER" id="PTHR11474">
    <property type="entry name" value="TYROSINASE FAMILY MEMBER"/>
    <property type="match status" value="1"/>
</dbReference>
<keyword evidence="2" id="KW-0560">Oxidoreductase</keyword>
<proteinExistence type="predicted"/>
<evidence type="ECO:0000256" key="3">
    <source>
        <dbReference type="SAM" id="SignalP"/>
    </source>
</evidence>
<evidence type="ECO:0000313" key="6">
    <source>
        <dbReference type="Proteomes" id="UP001326199"/>
    </source>
</evidence>
<organism evidence="5 6">
    <name type="scientific">Podospora pseudopauciseta</name>
    <dbReference type="NCBI Taxonomy" id="2093780"/>
    <lineage>
        <taxon>Eukaryota</taxon>
        <taxon>Fungi</taxon>
        <taxon>Dikarya</taxon>
        <taxon>Ascomycota</taxon>
        <taxon>Pezizomycotina</taxon>
        <taxon>Sordariomycetes</taxon>
        <taxon>Sordariomycetidae</taxon>
        <taxon>Sordariales</taxon>
        <taxon>Podosporaceae</taxon>
        <taxon>Podospora</taxon>
    </lineage>
</organism>
<dbReference type="PANTHER" id="PTHR11474:SF125">
    <property type="entry name" value="N-ACETYL-6-HYDROXYTRYPTOPHAN OXIDASE IVOB-RELATED"/>
    <property type="match status" value="1"/>
</dbReference>
<gene>
    <name evidence="5" type="ORF">QC763_700690</name>
</gene>
<dbReference type="Proteomes" id="UP001326199">
    <property type="component" value="Unassembled WGS sequence"/>
</dbReference>
<keyword evidence="3" id="KW-0732">Signal</keyword>
<dbReference type="GeneID" id="87935421"/>
<evidence type="ECO:0000313" key="5">
    <source>
        <dbReference type="EMBL" id="KAK4662316.1"/>
    </source>
</evidence>
<sequence length="406" mass="45349">MKGIQGVVQLSLLVGAWGWEYKTKRNPAFPLDVVDKLQDETMPKVQAWLDKQHKAGKATNCTLENAAVRQEWSDMTVETRQEYVRAVLCLQKKSPRAPKDKVPGSLSRFDDFVATHMTQAGELHGPTNLFAAHRYFIYVYEKALREECGYTGYQPYMNYDRYVADPLNSLLFDGSPASMSGNGKLAPYNGIPQPFPRPYDRIPADQGGGCVTTGPFKDMVVSLGPKGSVVRDIPPNPQRDGLGSNPRCLRRDVNRFSVAGAKANYTYHLITQHNDVDSFYNRYLGQPQLKGDPNPWGLHNAGHYLIGGDPGGDFYCSPGDPLFYFHHGALDRIWWIWQMNDPENRINAVPGQAMPGGHNHGRRQTTQPKNALDSVIDLGWTAPGVRLEEMNDQLGGLGGEMCYIYV</sequence>
<dbReference type="EMBL" id="JAFFHB010000009">
    <property type="protein sequence ID" value="KAK4662316.1"/>
    <property type="molecule type" value="Genomic_DNA"/>
</dbReference>
<evidence type="ECO:0000256" key="1">
    <source>
        <dbReference type="ARBA" id="ARBA00022723"/>
    </source>
</evidence>
<protein>
    <recommendedName>
        <fullName evidence="4">Tyrosinase copper-binding domain-containing protein</fullName>
    </recommendedName>
</protein>
<evidence type="ECO:0000256" key="2">
    <source>
        <dbReference type="ARBA" id="ARBA00023002"/>
    </source>
</evidence>
<keyword evidence="6" id="KW-1185">Reference proteome</keyword>
<comment type="caution">
    <text evidence="5">The sequence shown here is derived from an EMBL/GenBank/DDBJ whole genome shotgun (WGS) entry which is preliminary data.</text>
</comment>
<dbReference type="PROSITE" id="PS00498">
    <property type="entry name" value="TYROSINASE_2"/>
    <property type="match status" value="1"/>
</dbReference>
<name>A0ABR0H352_9PEZI</name>
<keyword evidence="1" id="KW-0479">Metal-binding</keyword>
<accession>A0ABR0H352</accession>
<reference evidence="5 6" key="1">
    <citation type="journal article" date="2023" name="bioRxiv">
        <title>High-quality genome assemblies of four members of thePodospora anserinaspecies complex.</title>
        <authorList>
            <person name="Ament-Velasquez S.L."/>
            <person name="Vogan A.A."/>
            <person name="Wallerman O."/>
            <person name="Hartmann F."/>
            <person name="Gautier V."/>
            <person name="Silar P."/>
            <person name="Giraud T."/>
            <person name="Johannesson H."/>
        </authorList>
    </citation>
    <scope>NUCLEOTIDE SEQUENCE [LARGE SCALE GENOMIC DNA]</scope>
    <source>
        <strain evidence="5 6">CBS 411.78</strain>
    </source>
</reference>
<dbReference type="InterPro" id="IPR002227">
    <property type="entry name" value="Tyrosinase_Cu-bd"/>
</dbReference>
<feature type="domain" description="Tyrosinase copper-binding" evidence="4">
    <location>
        <begin position="320"/>
        <end position="331"/>
    </location>
</feature>
<dbReference type="Pfam" id="PF00264">
    <property type="entry name" value="Tyrosinase"/>
    <property type="match status" value="1"/>
</dbReference>
<dbReference type="PRINTS" id="PR00092">
    <property type="entry name" value="TYROSINASE"/>
</dbReference>
<feature type="signal peptide" evidence="3">
    <location>
        <begin position="1"/>
        <end position="18"/>
    </location>
</feature>
<dbReference type="InterPro" id="IPR008922">
    <property type="entry name" value="Di-copper_centre_dom_sf"/>
</dbReference>
<dbReference type="SUPFAM" id="SSF48056">
    <property type="entry name" value="Di-copper centre-containing domain"/>
    <property type="match status" value="1"/>
</dbReference>
<dbReference type="InterPro" id="IPR050316">
    <property type="entry name" value="Tyrosinase/Hemocyanin"/>
</dbReference>